<reference evidence="6" key="2">
    <citation type="submission" date="2022-10" db="EMBL/GenBank/DDBJ databases">
        <authorList>
            <person name="Trinh H.N."/>
        </authorList>
    </citation>
    <scope>NUCLEOTIDE SEQUENCE</scope>
    <source>
        <strain evidence="6">RN2-1</strain>
    </source>
</reference>
<reference evidence="6" key="1">
    <citation type="submission" date="2022-09" db="EMBL/GenBank/DDBJ databases">
        <title>Rhodovastum sp. nov. RN2-1 isolated from soil in Seongnam, South Korea.</title>
        <authorList>
            <person name="Le N.T."/>
        </authorList>
    </citation>
    <scope>NUCLEOTIDE SEQUENCE</scope>
    <source>
        <strain evidence="6">RN2-1</strain>
    </source>
</reference>
<evidence type="ECO:0000313" key="7">
    <source>
        <dbReference type="Proteomes" id="UP001165679"/>
    </source>
</evidence>
<feature type="transmembrane region" description="Helical" evidence="4">
    <location>
        <begin position="12"/>
        <end position="30"/>
    </location>
</feature>
<feature type="transmembrane region" description="Helical" evidence="4">
    <location>
        <begin position="207"/>
        <end position="227"/>
    </location>
</feature>
<protein>
    <submittedName>
        <fullName evidence="6">MFS transporter</fullName>
    </submittedName>
</protein>
<dbReference type="InterPro" id="IPR036259">
    <property type="entry name" value="MFS_trans_sf"/>
</dbReference>
<dbReference type="EMBL" id="JAPDNT010000008">
    <property type="protein sequence ID" value="MCW3475365.1"/>
    <property type="molecule type" value="Genomic_DNA"/>
</dbReference>
<dbReference type="GO" id="GO:0005886">
    <property type="term" value="C:plasma membrane"/>
    <property type="evidence" value="ECO:0007669"/>
    <property type="project" value="TreeGrafter"/>
</dbReference>
<dbReference type="RefSeq" id="WP_264714080.1">
    <property type="nucleotide sequence ID" value="NZ_JAPDNT010000008.1"/>
</dbReference>
<proteinExistence type="predicted"/>
<comment type="caution">
    <text evidence="6">The sequence shown here is derived from an EMBL/GenBank/DDBJ whole genome shotgun (WGS) entry which is preliminary data.</text>
</comment>
<feature type="transmembrane region" description="Helical" evidence="4">
    <location>
        <begin position="79"/>
        <end position="97"/>
    </location>
</feature>
<dbReference type="PROSITE" id="PS50850">
    <property type="entry name" value="MFS"/>
    <property type="match status" value="1"/>
</dbReference>
<keyword evidence="7" id="KW-1185">Reference proteome</keyword>
<feature type="transmembrane region" description="Helical" evidence="4">
    <location>
        <begin position="247"/>
        <end position="270"/>
    </location>
</feature>
<dbReference type="PANTHER" id="PTHR43129">
    <property type="entry name" value="FOSMIDOMYCIN RESISTANCE PROTEIN"/>
    <property type="match status" value="1"/>
</dbReference>
<dbReference type="InterPro" id="IPR020846">
    <property type="entry name" value="MFS_dom"/>
</dbReference>
<evidence type="ECO:0000256" key="1">
    <source>
        <dbReference type="ARBA" id="ARBA00022692"/>
    </source>
</evidence>
<evidence type="ECO:0000256" key="4">
    <source>
        <dbReference type="SAM" id="Phobius"/>
    </source>
</evidence>
<feature type="domain" description="Major facilitator superfamily (MFS) profile" evidence="5">
    <location>
        <begin position="13"/>
        <end position="398"/>
    </location>
</feature>
<feature type="transmembrane region" description="Helical" evidence="4">
    <location>
        <begin position="42"/>
        <end position="59"/>
    </location>
</feature>
<feature type="transmembrane region" description="Helical" evidence="4">
    <location>
        <begin position="367"/>
        <end position="386"/>
    </location>
</feature>
<dbReference type="GO" id="GO:0022857">
    <property type="term" value="F:transmembrane transporter activity"/>
    <property type="evidence" value="ECO:0007669"/>
    <property type="project" value="InterPro"/>
</dbReference>
<dbReference type="SUPFAM" id="SSF103473">
    <property type="entry name" value="MFS general substrate transporter"/>
    <property type="match status" value="1"/>
</dbReference>
<evidence type="ECO:0000313" key="6">
    <source>
        <dbReference type="EMBL" id="MCW3475365.1"/>
    </source>
</evidence>
<keyword evidence="2 4" id="KW-1133">Transmembrane helix</keyword>
<gene>
    <name evidence="6" type="ORF">OL599_12350</name>
</gene>
<sequence length="402" mass="41320">MPEPSIRRTETRTLALISAAHLVSHFHMLVLPPLFPLLKDRLGVGFVELGLALTVYNVVSALAQAPMGFAVDRVGPRRMLVFGLFLGGAAFISVGLVPTYPWLLAASALAGIANSVYHPADYAILSKGIGEARMGRAFSVHTFAGYFGGAIAPATLLVLAATAGLSAALIVAGLLGPLAALPLLLTRGSDGAAPARAAARPVDGRSLLTPAVLALVAFFTLLSLSTGGIQNFSAVALNAIYDTPLTLANTALTAFLGASAVGVLAGGFIADKTQRHGDVAACGFGLTGALILLVGTVQLGPALLILTMGMGGFLSGMIMPSRDMLVRAASPPGAEGRVFGIVSTGFNIGGTVGPMLFGWIMDRNEPRWVFGGSVVFMLMTVVMALAGERRANARRAARQSTA</sequence>
<keyword evidence="3 4" id="KW-0472">Membrane</keyword>
<keyword evidence="1 4" id="KW-0812">Transmembrane</keyword>
<feature type="transmembrane region" description="Helical" evidence="4">
    <location>
        <begin position="103"/>
        <end position="125"/>
    </location>
</feature>
<evidence type="ECO:0000259" key="5">
    <source>
        <dbReference type="PROSITE" id="PS50850"/>
    </source>
</evidence>
<feature type="transmembrane region" description="Helical" evidence="4">
    <location>
        <begin position="167"/>
        <end position="186"/>
    </location>
</feature>
<name>A0AA41YMC2_9PROT</name>
<accession>A0AA41YMC2</accession>
<feature type="transmembrane region" description="Helical" evidence="4">
    <location>
        <begin position="137"/>
        <end position="161"/>
    </location>
</feature>
<dbReference type="Gene3D" id="1.20.1250.20">
    <property type="entry name" value="MFS general substrate transporter like domains"/>
    <property type="match status" value="2"/>
</dbReference>
<evidence type="ECO:0000256" key="2">
    <source>
        <dbReference type="ARBA" id="ARBA00022989"/>
    </source>
</evidence>
<dbReference type="Proteomes" id="UP001165679">
    <property type="component" value="Unassembled WGS sequence"/>
</dbReference>
<evidence type="ECO:0000256" key="3">
    <source>
        <dbReference type="ARBA" id="ARBA00023136"/>
    </source>
</evidence>
<dbReference type="PANTHER" id="PTHR43129:SF1">
    <property type="entry name" value="FOSMIDOMYCIN RESISTANCE PROTEIN"/>
    <property type="match status" value="1"/>
</dbReference>
<dbReference type="AlphaFoldDB" id="A0AA41YMC2"/>
<dbReference type="InterPro" id="IPR011701">
    <property type="entry name" value="MFS"/>
</dbReference>
<feature type="transmembrane region" description="Helical" evidence="4">
    <location>
        <begin position="277"/>
        <end position="295"/>
    </location>
</feature>
<dbReference type="Pfam" id="PF07690">
    <property type="entry name" value="MFS_1"/>
    <property type="match status" value="1"/>
</dbReference>
<feature type="transmembrane region" description="Helical" evidence="4">
    <location>
        <begin position="338"/>
        <end position="361"/>
    </location>
</feature>
<organism evidence="6 7">
    <name type="scientific">Limobrevibacterium gyesilva</name>
    <dbReference type="NCBI Taxonomy" id="2991712"/>
    <lineage>
        <taxon>Bacteria</taxon>
        <taxon>Pseudomonadati</taxon>
        <taxon>Pseudomonadota</taxon>
        <taxon>Alphaproteobacteria</taxon>
        <taxon>Acetobacterales</taxon>
        <taxon>Acetobacteraceae</taxon>
        <taxon>Limobrevibacterium</taxon>
    </lineage>
</organism>